<sequence>MPASTLYSWDSKSTYIHELPYFKGMSMSPGVKAVIAKSFERTHCASSLGEDADTLGLTGHERFTLDLPNCVRDIRPGQDVTLVTDSGKSFVCQDVTVALQRNPHWAVVERRPMAAPPNSRTQSLFRGPPDTH</sequence>
<dbReference type="SUPFAM" id="SSF52016">
    <property type="entry name" value="LeuD/IlvD-like"/>
    <property type="match status" value="1"/>
</dbReference>
<name>A0AAN7LPL7_TRANT</name>
<proteinExistence type="predicted"/>
<dbReference type="PANTHER" id="PTHR11670">
    <property type="entry name" value="ACONITASE/IRON-RESPONSIVE ELEMENT FAMILY MEMBER"/>
    <property type="match status" value="1"/>
</dbReference>
<dbReference type="Proteomes" id="UP001346149">
    <property type="component" value="Unassembled WGS sequence"/>
</dbReference>
<dbReference type="EMBL" id="JAXQNO010000010">
    <property type="protein sequence ID" value="KAK4790301.1"/>
    <property type="molecule type" value="Genomic_DNA"/>
</dbReference>
<protein>
    <submittedName>
        <fullName evidence="2">Uncharacterized protein</fullName>
    </submittedName>
</protein>
<feature type="region of interest" description="Disordered" evidence="1">
    <location>
        <begin position="113"/>
        <end position="132"/>
    </location>
</feature>
<dbReference type="Gene3D" id="6.10.190.10">
    <property type="match status" value="1"/>
</dbReference>
<accession>A0AAN7LPL7</accession>
<dbReference type="InterPro" id="IPR006249">
    <property type="entry name" value="Aconitase/IRP2"/>
</dbReference>
<keyword evidence="3" id="KW-1185">Reference proteome</keyword>
<evidence type="ECO:0000256" key="1">
    <source>
        <dbReference type="SAM" id="MobiDB-lite"/>
    </source>
</evidence>
<dbReference type="AlphaFoldDB" id="A0AAN7LPL7"/>
<dbReference type="InterPro" id="IPR015928">
    <property type="entry name" value="Aconitase/3IPM_dehydase_swvl"/>
</dbReference>
<gene>
    <name evidence="2" type="ORF">SAY86_017605</name>
</gene>
<comment type="caution">
    <text evidence="2">The sequence shown here is derived from an EMBL/GenBank/DDBJ whole genome shotgun (WGS) entry which is preliminary data.</text>
</comment>
<evidence type="ECO:0000313" key="2">
    <source>
        <dbReference type="EMBL" id="KAK4790301.1"/>
    </source>
</evidence>
<organism evidence="2 3">
    <name type="scientific">Trapa natans</name>
    <name type="common">Water chestnut</name>
    <dbReference type="NCBI Taxonomy" id="22666"/>
    <lineage>
        <taxon>Eukaryota</taxon>
        <taxon>Viridiplantae</taxon>
        <taxon>Streptophyta</taxon>
        <taxon>Embryophyta</taxon>
        <taxon>Tracheophyta</taxon>
        <taxon>Spermatophyta</taxon>
        <taxon>Magnoliopsida</taxon>
        <taxon>eudicotyledons</taxon>
        <taxon>Gunneridae</taxon>
        <taxon>Pentapetalae</taxon>
        <taxon>rosids</taxon>
        <taxon>malvids</taxon>
        <taxon>Myrtales</taxon>
        <taxon>Lythraceae</taxon>
        <taxon>Trapa</taxon>
    </lineage>
</organism>
<evidence type="ECO:0000313" key="3">
    <source>
        <dbReference type="Proteomes" id="UP001346149"/>
    </source>
</evidence>
<dbReference type="Gene3D" id="3.20.19.10">
    <property type="entry name" value="Aconitase, domain 4"/>
    <property type="match status" value="1"/>
</dbReference>
<reference evidence="2 3" key="1">
    <citation type="journal article" date="2023" name="Hortic Res">
        <title>Pangenome of water caltrop reveals structural variations and asymmetric subgenome divergence after allopolyploidization.</title>
        <authorList>
            <person name="Zhang X."/>
            <person name="Chen Y."/>
            <person name="Wang L."/>
            <person name="Yuan Y."/>
            <person name="Fang M."/>
            <person name="Shi L."/>
            <person name="Lu R."/>
            <person name="Comes H.P."/>
            <person name="Ma Y."/>
            <person name="Chen Y."/>
            <person name="Huang G."/>
            <person name="Zhou Y."/>
            <person name="Zheng Z."/>
            <person name="Qiu Y."/>
        </authorList>
    </citation>
    <scope>NUCLEOTIDE SEQUENCE [LARGE SCALE GENOMIC DNA]</scope>
    <source>
        <strain evidence="2">F231</strain>
    </source>
</reference>